<protein>
    <recommendedName>
        <fullName evidence="6">Coiled-coil domain-containing protein 148</fullName>
    </recommendedName>
</protein>
<keyword evidence="1 2" id="KW-0175">Coiled coil</keyword>
<evidence type="ECO:0000256" key="2">
    <source>
        <dbReference type="SAM" id="Coils"/>
    </source>
</evidence>
<accession>A0AB34JW86</accession>
<feature type="region of interest" description="Disordered" evidence="3">
    <location>
        <begin position="332"/>
        <end position="354"/>
    </location>
</feature>
<feature type="region of interest" description="Disordered" evidence="3">
    <location>
        <begin position="127"/>
        <end position="148"/>
    </location>
</feature>
<organism evidence="4 5">
    <name type="scientific">Prymnesium parvum</name>
    <name type="common">Toxic golden alga</name>
    <dbReference type="NCBI Taxonomy" id="97485"/>
    <lineage>
        <taxon>Eukaryota</taxon>
        <taxon>Haptista</taxon>
        <taxon>Haptophyta</taxon>
        <taxon>Prymnesiophyceae</taxon>
        <taxon>Prymnesiales</taxon>
        <taxon>Prymnesiaceae</taxon>
        <taxon>Prymnesium</taxon>
    </lineage>
</organism>
<dbReference type="InterPro" id="IPR039902">
    <property type="entry name" value="CCDC148/CCDC112"/>
</dbReference>
<dbReference type="EMBL" id="JBGBPQ010000004">
    <property type="protein sequence ID" value="KAL1525268.1"/>
    <property type="molecule type" value="Genomic_DNA"/>
</dbReference>
<evidence type="ECO:0000313" key="5">
    <source>
        <dbReference type="Proteomes" id="UP001515480"/>
    </source>
</evidence>
<feature type="compositionally biased region" description="Gly residues" evidence="3">
    <location>
        <begin position="136"/>
        <end position="148"/>
    </location>
</feature>
<feature type="coiled-coil region" evidence="2">
    <location>
        <begin position="413"/>
        <end position="587"/>
    </location>
</feature>
<keyword evidence="5" id="KW-1185">Reference proteome</keyword>
<feature type="coiled-coil region" evidence="2">
    <location>
        <begin position="212"/>
        <end position="239"/>
    </location>
</feature>
<evidence type="ECO:0000256" key="1">
    <source>
        <dbReference type="ARBA" id="ARBA00023054"/>
    </source>
</evidence>
<gene>
    <name evidence="4" type="ORF">AB1Y20_020133</name>
</gene>
<reference evidence="4 5" key="1">
    <citation type="journal article" date="2024" name="Science">
        <title>Giant polyketide synthase enzymes in the biosynthesis of giant marine polyether toxins.</title>
        <authorList>
            <person name="Fallon T.R."/>
            <person name="Shende V.V."/>
            <person name="Wierzbicki I.H."/>
            <person name="Pendleton A.L."/>
            <person name="Watervoot N.F."/>
            <person name="Auber R.P."/>
            <person name="Gonzalez D.J."/>
            <person name="Wisecaver J.H."/>
            <person name="Moore B.S."/>
        </authorList>
    </citation>
    <scope>NUCLEOTIDE SEQUENCE [LARGE SCALE GENOMIC DNA]</scope>
    <source>
        <strain evidence="4 5">12B1</strain>
    </source>
</reference>
<dbReference type="Proteomes" id="UP001515480">
    <property type="component" value="Unassembled WGS sequence"/>
</dbReference>
<comment type="caution">
    <text evidence="4">The sequence shown here is derived from an EMBL/GenBank/DDBJ whole genome shotgun (WGS) entry which is preliminary data.</text>
</comment>
<feature type="region of interest" description="Disordered" evidence="3">
    <location>
        <begin position="1"/>
        <end position="45"/>
    </location>
</feature>
<feature type="compositionally biased region" description="Basic and acidic residues" evidence="3">
    <location>
        <begin position="1"/>
        <end position="18"/>
    </location>
</feature>
<sequence length="677" mass="74378">MKRSAFRPDLRVLQELRETPASSRAETSRQRAAPRRPPPSTARMPQFLLPGNSAAAMRQKLAGVKVDSEGLDAKMAALFGEARTQKARTRHTAHQRDWLQAGLELQKERAEAERAIAMHRHVHAAGKAGKAAAEGTEGGGAASSTCGGGGGGDGVDAQLAALWSGEAEADAARREWSFEMRSQLTDMRELCDATRQARSPPELTRQLLGEVRESLATQAQLLQAKAEALEAELAGHMALVHADDDDAPPPPHDDDKPEVHAIAQLSSAFIAPRELRTAGEQRLLERLGAEFAAEELARKRALDALGEEFADVRGARALQVAGEYFVLPADEAEEGGDDARPASASTRGGGGGGAELDGAVIARLQKLEKEFRGRPRAQLVERARLELPAACVEEHLQHLSRRRGFSGRRKALLAAWEARKAELGRQARQLLQEQAAAEGREAVHRGQAELLEAHRQQLQAELELLARARAERDAVEEEERREAAAVQKKLEEARQARAEADRAHKKALIEQYRHEKSKVDELEAAKALAAALAEEQERLKQAEYNLQRVQFRAEQLHQRKVLREAQREQDRLEEEEAKARLQRVRERTVAALGVTADPERATGATAASMAVNQPKVELFRVQGYSEEVLMKDMRYKLGIALSNAGLRQTEYGRMMLTSDRLGGALRPDAIESTIKLG</sequence>
<dbReference type="PANTHER" id="PTHR21549:SF1">
    <property type="entry name" value="COILED-COIL DOMAIN-CONTAINING PROTEIN 148"/>
    <property type="match status" value="1"/>
</dbReference>
<proteinExistence type="predicted"/>
<evidence type="ECO:0008006" key="6">
    <source>
        <dbReference type="Google" id="ProtNLM"/>
    </source>
</evidence>
<name>A0AB34JW86_PRYPA</name>
<dbReference type="PANTHER" id="PTHR21549">
    <property type="entry name" value="MUTATED IN BLADDER CANCER 1"/>
    <property type="match status" value="1"/>
</dbReference>
<evidence type="ECO:0000313" key="4">
    <source>
        <dbReference type="EMBL" id="KAL1525268.1"/>
    </source>
</evidence>
<evidence type="ECO:0000256" key="3">
    <source>
        <dbReference type="SAM" id="MobiDB-lite"/>
    </source>
</evidence>
<dbReference type="AlphaFoldDB" id="A0AB34JW86"/>